<feature type="domain" description="DUF5615" evidence="1">
    <location>
        <begin position="8"/>
        <end position="89"/>
    </location>
</feature>
<dbReference type="Pfam" id="PF18480">
    <property type="entry name" value="DUF5615"/>
    <property type="match status" value="1"/>
</dbReference>
<dbReference type="KEGG" id="slh:YH65_01300"/>
<sequence length="98" mass="11551">MWRNEAHIHVIDLNPHMKDSEIWQYAKENNLTIITKDADFSDRVLLNNPPPKVIHIKLGNMKMKVFHDVVSHIWNDVLLMSEEYKLVRVYSDRIEGVG</sequence>
<evidence type="ECO:0000313" key="2">
    <source>
        <dbReference type="EMBL" id="AKF25896.1"/>
    </source>
</evidence>
<proteinExistence type="predicted"/>
<dbReference type="InterPro" id="IPR041049">
    <property type="entry name" value="DUF5615"/>
</dbReference>
<dbReference type="AlphaFoldDB" id="A0A7U4RRL4"/>
<dbReference type="Proteomes" id="UP000034444">
    <property type="component" value="Chromosome"/>
</dbReference>
<gene>
    <name evidence="2" type="ORF">YH65_01300</name>
</gene>
<reference evidence="3" key="2">
    <citation type="journal article" date="2017" name="Stand. Genomic Sci.">
        <title>Complete genome sequence of the sulfur-oxidizing chemolithoautotrophic Sulfurovum lithotrophicum 42BKTT.</title>
        <authorList>
            <person name="Jeon W."/>
            <person name="Priscilla L."/>
            <person name="Park G."/>
            <person name="Lee H."/>
            <person name="Lee N."/>
            <person name="Lee D."/>
            <person name="Kwon H."/>
            <person name="Ahn I."/>
            <person name="Lee C."/>
            <person name="Lee H."/>
            <person name="Ahn J."/>
        </authorList>
    </citation>
    <scope>NUCLEOTIDE SEQUENCE [LARGE SCALE GENOMIC DNA]</scope>
    <source>
        <strain evidence="3">ATCC BAA-797 / 42BKT</strain>
    </source>
</reference>
<keyword evidence="3" id="KW-1185">Reference proteome</keyword>
<dbReference type="EMBL" id="CP011308">
    <property type="protein sequence ID" value="AKF25896.1"/>
    <property type="molecule type" value="Genomic_DNA"/>
</dbReference>
<protein>
    <recommendedName>
        <fullName evidence="1">DUF5615 domain-containing protein</fullName>
    </recommendedName>
</protein>
<organism evidence="2 3">
    <name type="scientific">Sulfurovum lithotrophicum</name>
    <dbReference type="NCBI Taxonomy" id="206403"/>
    <lineage>
        <taxon>Bacteria</taxon>
        <taxon>Pseudomonadati</taxon>
        <taxon>Campylobacterota</taxon>
        <taxon>Epsilonproteobacteria</taxon>
        <taxon>Campylobacterales</taxon>
        <taxon>Sulfurovaceae</taxon>
        <taxon>Sulfurovum</taxon>
    </lineage>
</organism>
<evidence type="ECO:0000259" key="1">
    <source>
        <dbReference type="Pfam" id="PF18480"/>
    </source>
</evidence>
<accession>A0A7U4RRL4</accession>
<evidence type="ECO:0000313" key="3">
    <source>
        <dbReference type="Proteomes" id="UP000034444"/>
    </source>
</evidence>
<name>A0A7U4RRL4_9BACT</name>
<reference evidence="2 3" key="1">
    <citation type="submission" date="2015-04" db="EMBL/GenBank/DDBJ databases">
        <title>Complete genome sequence of Sulfurovum lithotrophicum ATCC BAA-797T.</title>
        <authorList>
            <person name="Ahn J."/>
            <person name="Park G."/>
            <person name="Jeon W."/>
            <person name="Jang Y."/>
            <person name="Jang M."/>
            <person name="Lee H."/>
            <person name="Lee H."/>
        </authorList>
    </citation>
    <scope>NUCLEOTIDE SEQUENCE [LARGE SCALE GENOMIC DNA]</scope>
    <source>
        <strain evidence="3">ATCC BAA-797 / 42BKT</strain>
    </source>
</reference>